<accession>A0A4U9WAV0</accession>
<protein>
    <submittedName>
        <fullName evidence="1">Uncharacterized protein</fullName>
    </submittedName>
</protein>
<dbReference type="AlphaFoldDB" id="A0A4U9WAV0"/>
<dbReference type="Gene3D" id="3.40.390.10">
    <property type="entry name" value="Collagenase (Catalytic Domain)"/>
    <property type="match status" value="1"/>
</dbReference>
<dbReference type="SUPFAM" id="SSF55486">
    <property type="entry name" value="Metalloproteases ('zincins'), catalytic domain"/>
    <property type="match status" value="1"/>
</dbReference>
<sequence length="355" mass="39408">MVGDGPFIPNSPQPAESTWDLNQQQKEKILDAMRYWAEVITPRPDQLPAIINVGTFDDVNAAGSSESVTDGVISITQLQGALNGIDTGELTFGSHGQFIMGKMDFDHIPYVPAQLPRSGKTDLVSVAVHELAHGLGISNMATDWAGEGTFTQLLTPICLSAPGLRICVMTMEIRHAPVRSYFARGAITHGIRKALMCATIRAISRGKHVDEVLAGAMPGVPVRMLADDGSVDDNYMSHIELKNSMMSHQDYRNYTTFMEAELALLQDMDYQIERRNFFGFSLYGDGQTLVNRHGYFLRNKQGDGYIVGQYNTATLGVGLHVYGSNNHIFQQADLFNAGRRWGRYSYRWAKQHAER</sequence>
<reference evidence="1" key="1">
    <citation type="submission" date="2019-05" db="EMBL/GenBank/DDBJ databases">
        <authorList>
            <consortium name="Pathogen Informatics"/>
        </authorList>
    </citation>
    <scope>NUCLEOTIDE SEQUENCE [LARGE SCALE GENOMIC DNA]</scope>
    <source>
        <strain evidence="1">NCTC12965</strain>
    </source>
</reference>
<dbReference type="EMBL" id="CABEEZ010000133">
    <property type="protein sequence ID" value="VTR56002.1"/>
    <property type="molecule type" value="Genomic_DNA"/>
</dbReference>
<dbReference type="GO" id="GO:0008237">
    <property type="term" value="F:metallopeptidase activity"/>
    <property type="evidence" value="ECO:0007669"/>
    <property type="project" value="InterPro"/>
</dbReference>
<gene>
    <name evidence="1" type="ORF">NCTC12965_07130</name>
</gene>
<evidence type="ECO:0000313" key="1">
    <source>
        <dbReference type="EMBL" id="VTR56002.1"/>
    </source>
</evidence>
<name>A0A4U9WAV0_SERFO</name>
<dbReference type="InterPro" id="IPR024079">
    <property type="entry name" value="MetalloPept_cat_dom_sf"/>
</dbReference>
<proteinExistence type="predicted"/>
<organism evidence="1">
    <name type="scientific">Serratia fonticola</name>
    <dbReference type="NCBI Taxonomy" id="47917"/>
    <lineage>
        <taxon>Bacteria</taxon>
        <taxon>Pseudomonadati</taxon>
        <taxon>Pseudomonadota</taxon>
        <taxon>Gammaproteobacteria</taxon>
        <taxon>Enterobacterales</taxon>
        <taxon>Yersiniaceae</taxon>
        <taxon>Serratia</taxon>
    </lineage>
</organism>